<dbReference type="OrthoDB" id="23240at10239"/>
<accession>A0A059T5C9</accession>
<gene>
    <name evidence="1" type="ORF">LP114_080</name>
</gene>
<name>A0A059T5C9_9CAUD</name>
<proteinExistence type="predicted"/>
<dbReference type="KEGG" id="vg:19736252"/>
<organism evidence="1 2">
    <name type="scientific">Listeria phage LP-114</name>
    <dbReference type="NCBI Taxonomy" id="1458857"/>
    <lineage>
        <taxon>Viruses</taxon>
        <taxon>Duplodnaviria</taxon>
        <taxon>Heunggongvirae</taxon>
        <taxon>Uroviricota</taxon>
        <taxon>Caudoviricetes</taxon>
        <taxon>Homburgvirus</taxon>
        <taxon>Homburgvirus LP114</taxon>
    </lineage>
</organism>
<dbReference type="EMBL" id="KJ094021">
    <property type="protein sequence ID" value="AHL18668.1"/>
    <property type="molecule type" value="Genomic_DNA"/>
</dbReference>
<keyword evidence="2" id="KW-1185">Reference proteome</keyword>
<dbReference type="GeneID" id="19736252"/>
<evidence type="ECO:0000313" key="1">
    <source>
        <dbReference type="EMBL" id="AHL18668.1"/>
    </source>
</evidence>
<dbReference type="RefSeq" id="YP_009045134.1">
    <property type="nucleotide sequence ID" value="NC_024392.1"/>
</dbReference>
<dbReference type="Proteomes" id="UP000026991">
    <property type="component" value="Segment"/>
</dbReference>
<sequence>MRIVSAIISTPKMYIYDLHQIDNHTGLKVTMIEERGNGVVITFEDGSARKFRSDCYSLFYEGAVGF</sequence>
<protein>
    <submittedName>
        <fullName evidence="1">Uncharacterized protein</fullName>
    </submittedName>
</protein>
<reference evidence="1 2" key="1">
    <citation type="journal article" date="2014" name="Appl. Environ. Microbiol.">
        <title>Comparative genomic and morphological analysis of Listeria phages isolated from farm environments.</title>
        <authorList>
            <person name="Denes T."/>
            <person name="Vongkamjan K."/>
            <person name="Ackermann H.W."/>
            <person name="Moreno Switt A.I."/>
            <person name="Wiedmann M."/>
            <person name="den Bakker H.C."/>
        </authorList>
    </citation>
    <scope>NUCLEOTIDE SEQUENCE [LARGE SCALE GENOMIC DNA]</scope>
</reference>
<evidence type="ECO:0000313" key="2">
    <source>
        <dbReference type="Proteomes" id="UP000026991"/>
    </source>
</evidence>